<dbReference type="InterPro" id="IPR049551">
    <property type="entry name" value="PKS_DH_C"/>
</dbReference>
<dbReference type="Gene3D" id="3.90.470.20">
    <property type="entry name" value="4'-phosphopantetheinyl transferase domain"/>
    <property type="match status" value="2"/>
</dbReference>
<dbReference type="Pfam" id="PF01648">
    <property type="entry name" value="ACPS"/>
    <property type="match status" value="1"/>
</dbReference>
<dbReference type="CDD" id="cd00833">
    <property type="entry name" value="PKS"/>
    <property type="match status" value="1"/>
</dbReference>
<keyword evidence="6" id="KW-0012">Acyltransferase</keyword>
<dbReference type="Gene3D" id="3.40.47.10">
    <property type="match status" value="1"/>
</dbReference>
<dbReference type="Proteomes" id="UP000282106">
    <property type="component" value="Unassembled WGS sequence"/>
</dbReference>
<evidence type="ECO:0000256" key="1">
    <source>
        <dbReference type="ARBA" id="ARBA00005194"/>
    </source>
</evidence>
<keyword evidence="7" id="KW-1185">Reference proteome</keyword>
<dbReference type="SUPFAM" id="SSF55048">
    <property type="entry name" value="Probable ACP-binding domain of malonyl-CoA ACP transacylase"/>
    <property type="match status" value="1"/>
</dbReference>
<dbReference type="Gene3D" id="3.40.366.10">
    <property type="entry name" value="Malonyl-Coenzyme A Acyl Carrier Protein, domain 2"/>
    <property type="match status" value="1"/>
</dbReference>
<evidence type="ECO:0000256" key="3">
    <source>
        <dbReference type="ARBA" id="ARBA00022553"/>
    </source>
</evidence>
<evidence type="ECO:0000256" key="4">
    <source>
        <dbReference type="ARBA" id="ARBA00022679"/>
    </source>
</evidence>
<dbReference type="Gene3D" id="3.30.70.250">
    <property type="entry name" value="Malonyl-CoA ACP transacylase, ACP-binding"/>
    <property type="match status" value="1"/>
</dbReference>
<dbReference type="PANTHER" id="PTHR43074:SF1">
    <property type="entry name" value="BETA-KETOACYL SYNTHASE FAMILY PROTEIN-RELATED"/>
    <property type="match status" value="1"/>
</dbReference>
<evidence type="ECO:0000313" key="6">
    <source>
        <dbReference type="EMBL" id="ROH87811.1"/>
    </source>
</evidence>
<dbReference type="InterPro" id="IPR001227">
    <property type="entry name" value="Ac_transferase_dom_sf"/>
</dbReference>
<keyword evidence="4 6" id="KW-0808">Transferase</keyword>
<dbReference type="EMBL" id="RJVO01000007">
    <property type="protein sequence ID" value="ROH87811.1"/>
    <property type="molecule type" value="Genomic_DNA"/>
</dbReference>
<dbReference type="PROSITE" id="PS00606">
    <property type="entry name" value="KS3_1"/>
    <property type="match status" value="1"/>
</dbReference>
<protein>
    <submittedName>
        <fullName evidence="6">Acyltransferase domain-containing protein</fullName>
    </submittedName>
</protein>
<organism evidence="6 7">
    <name type="scientific">Stagnimonas aquatica</name>
    <dbReference type="NCBI Taxonomy" id="2689987"/>
    <lineage>
        <taxon>Bacteria</taxon>
        <taxon>Pseudomonadati</taxon>
        <taxon>Pseudomonadota</taxon>
        <taxon>Gammaproteobacteria</taxon>
        <taxon>Nevskiales</taxon>
        <taxon>Nevskiaceae</taxon>
        <taxon>Stagnimonas</taxon>
    </lineage>
</organism>
<dbReference type="Gene3D" id="3.10.129.110">
    <property type="entry name" value="Polyketide synthase dehydratase"/>
    <property type="match status" value="1"/>
</dbReference>
<accession>A0A3N0V5H4</accession>
<dbReference type="Pfam" id="PF14765">
    <property type="entry name" value="PS-DH"/>
    <property type="match status" value="1"/>
</dbReference>
<dbReference type="InterPro" id="IPR037143">
    <property type="entry name" value="4-PPantetheinyl_Trfase_dom_sf"/>
</dbReference>
<dbReference type="InterPro" id="IPR008278">
    <property type="entry name" value="4-PPantetheinyl_Trfase_dom"/>
</dbReference>
<dbReference type="PROSITE" id="PS52004">
    <property type="entry name" value="KS3_2"/>
    <property type="match status" value="1"/>
</dbReference>
<dbReference type="Gene3D" id="3.30.70.3290">
    <property type="match status" value="1"/>
</dbReference>
<dbReference type="InterPro" id="IPR016035">
    <property type="entry name" value="Acyl_Trfase/lysoPLipase"/>
</dbReference>
<dbReference type="SUPFAM" id="SSF52151">
    <property type="entry name" value="FabD/lysophospholipase-like"/>
    <property type="match status" value="1"/>
</dbReference>
<sequence length="1622" mass="175023">MSARLDIAIVGMAGCYPRARGIRQYWQNILDKVDAVAEAEPEWVGHYHQEAGDAQAQAEDRIYTTRGGFLRDLAQVDPMRYGVTPMVAAGSDPDHLLALHYAGEALADAGYLHRDFNRERAGVILGRGTYGNRALASTMSRNLFLDQAMAMVQGLRPDFSGADLARLKDAFKSQLPPFQAEHIGVLTPNVIAGLICNRFNLMGPSCIVDAACASSLIALEQAITQLRHGHCDLMITGGIHAHTPPQIFIQFCRINALARGQLRPFQEGADGTLLGEGLGLLVLKRRADAERDGDRIYALIQGIGSASDGRAKGLLAPRLEGEVLALRRAYESSGINPASLGFIEAHGTGTALGDATEVQALSEVFGDRGAGAHIGISAVKSMIGHCMPASGSAALIKSALALHHRVLPPMLCERPDPALKLEQTPFYILNEARPWIHGGPEPRRAGVNAFGFGGINSHLILEEYRPPRSVQAQVLHRPGGGELLLVAADSAAALRERIAMLRLHLAAPDAELAAIAQASAARAQGSHRLALVAVDSAEALRKLDSALEKLGDGSQPFKTRNGIHYGLGAAPGKLCFLFPGEGSQYPGMLAEACTQWPVLREWFDIIEAGAVERGAPSRAQALFPPPSVLSEAARQALEAQLYEGDSAAESVFAASLGLQSFYDDLGLVPQAMLGHSTGENTALSAWCDSHRHNRAQVVTAIREVNARYRALEAEGRIAQGTLLTVGALDAESRAALLADLGGMVVAMDNCPNQLVLFGSAEQAEAIRVRLSPQGAICAALPFGRAYHTPLFAPMAEAVRAYYPSLQWQPRAGISLYSACSVGEFPRTPEGIVALTAEQWQRPVRFTETLHRLYEDGYRVFLEVGPSANLTAFVEDTLRGRPGLLALASDSRRKSGCLQLQQTLAQLFAAGCAYDGAALFAQRALPEVDLAAPPPAQKNTGMQLKLLMPELKLPEEFRRPLPTTAATPDAQAELAPSQEDARDAALRMHFSLMQEFLDSQARVLGLAGVLPATAVPREQPAVPPAPSPMPMPMPAAVTADGSRYPLLGEIRLRERERLQAERLLDLASDVFLNDHAIGTAPTPRDPGLRPLPVLPFTFSMELIAEAAAALCEGEGLKLIGIDQARGSRWLALDSGRLRLRIQAERLPGRAGEPGGPQRIACRVHAPDEGNAPGGLLVFEGEVLLAAQYPSPPILAANSRPLQPPRLHTPEAIYRHGMFHGPRLQGCTRIAGWDAEGMDAELRALPVHDYFRDRPTPAFQFDAALLDAAGQLAGFWLREKYTEQVLNCFPYRVRSLRLYGPPPAAGQSLLCQGLIRLDGEAQQLEARWEIADREGQLRMRAEGWEDRVFAVPARLHAFRQNPAAAPLSEPLLRERLPPELCIRRLAPLEEGLLDEGGAIWKRVTAHQVLSAAERGRWYALPAQGPRREEWLMGRLSAKDAVRDWVRLRHGLELAPADIEIASLDSGRPVVRCAALQGRLPPAISLAHSRRWACAVASDPGVSLGLDYQRIEPLRTEDLIHGAFAASEQHWLSAPAGGPERARQAVALWCAKEAAAKAAGTGLQGRPQDWRVVAAQLDRRGGSPTVARVRQGERDYDVALHFEGDEAVLALCVATDAVPAVAVSD</sequence>
<dbReference type="InterPro" id="IPR032821">
    <property type="entry name" value="PKS_assoc"/>
</dbReference>
<dbReference type="GO" id="GO:0006633">
    <property type="term" value="P:fatty acid biosynthetic process"/>
    <property type="evidence" value="ECO:0007669"/>
    <property type="project" value="UniProtKB-UniPathway"/>
</dbReference>
<feature type="domain" description="Ketosynthase family 3 (KS3)" evidence="5">
    <location>
        <begin position="4"/>
        <end position="463"/>
    </location>
</feature>
<dbReference type="InterPro" id="IPR014031">
    <property type="entry name" value="Ketoacyl_synth_C"/>
</dbReference>
<dbReference type="SMART" id="SM00827">
    <property type="entry name" value="PKS_AT"/>
    <property type="match status" value="1"/>
</dbReference>
<dbReference type="InterPro" id="IPR020841">
    <property type="entry name" value="PKS_Beta-ketoAc_synthase_dom"/>
</dbReference>
<dbReference type="InterPro" id="IPR014043">
    <property type="entry name" value="Acyl_transferase_dom"/>
</dbReference>
<comment type="caution">
    <text evidence="6">The sequence shown here is derived from an EMBL/GenBank/DDBJ whole genome shotgun (WGS) entry which is preliminary data.</text>
</comment>
<dbReference type="SMART" id="SM00825">
    <property type="entry name" value="PKS_KS"/>
    <property type="match status" value="1"/>
</dbReference>
<keyword evidence="2" id="KW-0596">Phosphopantetheine</keyword>
<dbReference type="Pfam" id="PF00109">
    <property type="entry name" value="ketoacyl-synt"/>
    <property type="match status" value="1"/>
</dbReference>
<dbReference type="Pfam" id="PF00698">
    <property type="entry name" value="Acyl_transf_1"/>
    <property type="match status" value="1"/>
</dbReference>
<dbReference type="GO" id="GO:0000287">
    <property type="term" value="F:magnesium ion binding"/>
    <property type="evidence" value="ECO:0007669"/>
    <property type="project" value="InterPro"/>
</dbReference>
<dbReference type="RefSeq" id="WP_123212535.1">
    <property type="nucleotide sequence ID" value="NZ_RJVO01000007.1"/>
</dbReference>
<name>A0A3N0V5H4_9GAMM</name>
<keyword evidence="3" id="KW-0597">Phosphoprotein</keyword>
<dbReference type="GO" id="GO:0004315">
    <property type="term" value="F:3-oxoacyl-[acyl-carrier-protein] synthase activity"/>
    <property type="evidence" value="ECO:0007669"/>
    <property type="project" value="InterPro"/>
</dbReference>
<dbReference type="InterPro" id="IPR018201">
    <property type="entry name" value="Ketoacyl_synth_AS"/>
</dbReference>
<evidence type="ECO:0000313" key="7">
    <source>
        <dbReference type="Proteomes" id="UP000282106"/>
    </source>
</evidence>
<dbReference type="InterPro" id="IPR042104">
    <property type="entry name" value="PKS_dehydratase_sf"/>
</dbReference>
<dbReference type="SUPFAM" id="SSF53901">
    <property type="entry name" value="Thiolase-like"/>
    <property type="match status" value="1"/>
</dbReference>
<reference evidence="6 7" key="1">
    <citation type="submission" date="2018-10" db="EMBL/GenBank/DDBJ databases">
        <authorList>
            <person name="Chen W.-M."/>
        </authorList>
    </citation>
    <scope>NUCLEOTIDE SEQUENCE [LARGE SCALE GENOMIC DNA]</scope>
    <source>
        <strain evidence="6 7">THS-13</strain>
    </source>
</reference>
<dbReference type="PANTHER" id="PTHR43074">
    <property type="entry name" value="OMEGA-3 POLYUNSATURATED FATTY ACID SYNTHASE PFAB-RELATED"/>
    <property type="match status" value="1"/>
</dbReference>
<dbReference type="Pfam" id="PF16197">
    <property type="entry name" value="KAsynt_C_assoc"/>
    <property type="match status" value="1"/>
</dbReference>
<dbReference type="InterPro" id="IPR016036">
    <property type="entry name" value="Malonyl_transacylase_ACP-bd"/>
</dbReference>
<dbReference type="InParanoid" id="A0A3N0V5H4"/>
<dbReference type="UniPathway" id="UPA00094"/>
<dbReference type="Pfam" id="PF02801">
    <property type="entry name" value="Ketoacyl-synt_C"/>
    <property type="match status" value="1"/>
</dbReference>
<evidence type="ECO:0000256" key="2">
    <source>
        <dbReference type="ARBA" id="ARBA00022450"/>
    </source>
</evidence>
<dbReference type="InterPro" id="IPR014030">
    <property type="entry name" value="Ketoacyl_synth_N"/>
</dbReference>
<dbReference type="GO" id="GO:0008897">
    <property type="term" value="F:holo-[acyl-carrier-protein] synthase activity"/>
    <property type="evidence" value="ECO:0007669"/>
    <property type="project" value="InterPro"/>
</dbReference>
<dbReference type="InterPro" id="IPR052568">
    <property type="entry name" value="PKS-FAS_Synthase"/>
</dbReference>
<comment type="pathway">
    <text evidence="1">Lipid metabolism; fatty acid biosynthesis.</text>
</comment>
<proteinExistence type="predicted"/>
<dbReference type="InterPro" id="IPR016039">
    <property type="entry name" value="Thiolase-like"/>
</dbReference>
<gene>
    <name evidence="6" type="ORF">ED208_13945</name>
</gene>
<evidence type="ECO:0000259" key="5">
    <source>
        <dbReference type="PROSITE" id="PS52004"/>
    </source>
</evidence>
<dbReference type="SUPFAM" id="SSF56214">
    <property type="entry name" value="4'-phosphopantetheinyl transferase"/>
    <property type="match status" value="2"/>
</dbReference>